<accession>A0A8J6LNC3</accession>
<evidence type="ECO:0000256" key="1">
    <source>
        <dbReference type="ARBA" id="ARBA00011764"/>
    </source>
</evidence>
<dbReference type="EMBL" id="JABDTM020015908">
    <property type="protein sequence ID" value="KAH0819021.1"/>
    <property type="molecule type" value="Genomic_DNA"/>
</dbReference>
<dbReference type="Proteomes" id="UP000719412">
    <property type="component" value="Unassembled WGS sequence"/>
</dbReference>
<evidence type="ECO:0000313" key="10">
    <source>
        <dbReference type="Proteomes" id="UP000719412"/>
    </source>
</evidence>
<dbReference type="AlphaFoldDB" id="A0A8J6LNC3"/>
<comment type="caution">
    <text evidence="9">The sequence shown here is derived from an EMBL/GenBank/DDBJ whole genome shotgun (WGS) entry which is preliminary data.</text>
</comment>
<proteinExistence type="predicted"/>
<evidence type="ECO:0000256" key="5">
    <source>
        <dbReference type="ARBA" id="ARBA00025466"/>
    </source>
</evidence>
<keyword evidence="10" id="KW-1185">Reference proteome</keyword>
<reference evidence="9" key="1">
    <citation type="journal article" date="2020" name="J Insects Food Feed">
        <title>The yellow mealworm (Tenebrio molitor) genome: a resource for the emerging insects as food and feed industry.</title>
        <authorList>
            <person name="Eriksson T."/>
            <person name="Andere A."/>
            <person name="Kelstrup H."/>
            <person name="Emery V."/>
            <person name="Picard C."/>
        </authorList>
    </citation>
    <scope>NUCLEOTIDE SEQUENCE</scope>
    <source>
        <strain evidence="9">Stoneville</strain>
        <tissue evidence="9">Whole head</tissue>
    </source>
</reference>
<evidence type="ECO:0000256" key="7">
    <source>
        <dbReference type="SAM" id="MobiDB-lite"/>
    </source>
</evidence>
<comment type="function">
    <text evidence="5">Involved in transvection phenomena (= synapsis-dependent gene expression), where the synaptic pairing of chromosomes carrying genes with which zeste interacts influences the expression of these genes. Zeste binds to DNA and stimulates transcription from a nearby promoter.</text>
</comment>
<dbReference type="InterPro" id="IPR028002">
    <property type="entry name" value="Myb_DNA-bind_5"/>
</dbReference>
<organism evidence="9 10">
    <name type="scientific">Tenebrio molitor</name>
    <name type="common">Yellow mealworm beetle</name>
    <dbReference type="NCBI Taxonomy" id="7067"/>
    <lineage>
        <taxon>Eukaryota</taxon>
        <taxon>Metazoa</taxon>
        <taxon>Ecdysozoa</taxon>
        <taxon>Arthropoda</taxon>
        <taxon>Hexapoda</taxon>
        <taxon>Insecta</taxon>
        <taxon>Pterygota</taxon>
        <taxon>Neoptera</taxon>
        <taxon>Endopterygota</taxon>
        <taxon>Coleoptera</taxon>
        <taxon>Polyphaga</taxon>
        <taxon>Cucujiformia</taxon>
        <taxon>Tenebrionidae</taxon>
        <taxon>Tenebrio</taxon>
    </lineage>
</organism>
<evidence type="ECO:0000313" key="9">
    <source>
        <dbReference type="EMBL" id="KAH0819021.1"/>
    </source>
</evidence>
<sequence length="211" mass="23211">MEGRAANATQLQRYTEKWQELAEKLNQFEGAKKNVKQWKETLNDFKANVKRKARAKHLEATGTGGGPSSGCVLGPIEEKLLGLMSQTVISGCPEVVEAGFGSSGEPAAPELDISDLPCTFDIHEEEPTLGVDTNILSVDVEFQQTQPNRSQEKGKKRHNPQTDVTGIAARHEECLRILAESNIKLANAVLTHTAKRQKKRHVSAALQLKFE</sequence>
<feature type="region of interest" description="Disordered" evidence="7">
    <location>
        <begin position="145"/>
        <end position="165"/>
    </location>
</feature>
<keyword evidence="4" id="KW-0804">Transcription</keyword>
<evidence type="ECO:0000256" key="3">
    <source>
        <dbReference type="ARBA" id="ARBA00023015"/>
    </source>
</evidence>
<comment type="subunit">
    <text evidence="1">Self-associates forming complexes of several hundred monomers.</text>
</comment>
<evidence type="ECO:0000256" key="6">
    <source>
        <dbReference type="SAM" id="Coils"/>
    </source>
</evidence>
<keyword evidence="3" id="KW-0805">Transcription regulation</keyword>
<keyword evidence="6" id="KW-0175">Coiled coil</keyword>
<feature type="domain" description="Myb/SANT-like DNA-binding" evidence="8">
    <location>
        <begin position="2"/>
        <end position="53"/>
    </location>
</feature>
<name>A0A8J6LNC3_TENMO</name>
<protein>
    <recommendedName>
        <fullName evidence="2">Regulatory protein zeste</fullName>
    </recommendedName>
</protein>
<gene>
    <name evidence="9" type="ORF">GEV33_003771</name>
</gene>
<evidence type="ECO:0000259" key="8">
    <source>
        <dbReference type="Pfam" id="PF13873"/>
    </source>
</evidence>
<feature type="coiled-coil region" evidence="6">
    <location>
        <begin position="11"/>
        <end position="48"/>
    </location>
</feature>
<evidence type="ECO:0000256" key="4">
    <source>
        <dbReference type="ARBA" id="ARBA00023163"/>
    </source>
</evidence>
<reference evidence="9" key="2">
    <citation type="submission" date="2021-08" db="EMBL/GenBank/DDBJ databases">
        <authorList>
            <person name="Eriksson T."/>
        </authorList>
    </citation>
    <scope>NUCLEOTIDE SEQUENCE</scope>
    <source>
        <strain evidence="9">Stoneville</strain>
        <tissue evidence="9">Whole head</tissue>
    </source>
</reference>
<evidence type="ECO:0000256" key="2">
    <source>
        <dbReference type="ARBA" id="ARBA00016807"/>
    </source>
</evidence>
<dbReference type="Pfam" id="PF13873">
    <property type="entry name" value="Myb_DNA-bind_5"/>
    <property type="match status" value="1"/>
</dbReference>